<name>A0ABY8LHP3_9RHOB</name>
<proteinExistence type="predicted"/>
<dbReference type="InterPro" id="IPR038461">
    <property type="entry name" value="Schlafen_AlbA_2_dom_sf"/>
</dbReference>
<dbReference type="EMBL" id="CP122537">
    <property type="protein sequence ID" value="WGH79860.1"/>
    <property type="molecule type" value="Genomic_DNA"/>
</dbReference>
<keyword evidence="3" id="KW-1185">Reference proteome</keyword>
<feature type="domain" description="Schlafen AlbA-2" evidence="1">
    <location>
        <begin position="16"/>
        <end position="153"/>
    </location>
</feature>
<dbReference type="Gene3D" id="3.30.950.30">
    <property type="entry name" value="Schlafen, AAA domain"/>
    <property type="match status" value="1"/>
</dbReference>
<evidence type="ECO:0000313" key="3">
    <source>
        <dbReference type="Proteomes" id="UP001243420"/>
    </source>
</evidence>
<dbReference type="Pfam" id="PF04326">
    <property type="entry name" value="SLFN_AlbA_2"/>
    <property type="match status" value="1"/>
</dbReference>
<evidence type="ECO:0000313" key="2">
    <source>
        <dbReference type="EMBL" id="WGH79860.1"/>
    </source>
</evidence>
<organism evidence="2 3">
    <name type="scientific">Jannaschia ovalis</name>
    <dbReference type="NCBI Taxonomy" id="3038773"/>
    <lineage>
        <taxon>Bacteria</taxon>
        <taxon>Pseudomonadati</taxon>
        <taxon>Pseudomonadota</taxon>
        <taxon>Alphaproteobacteria</taxon>
        <taxon>Rhodobacterales</taxon>
        <taxon>Roseobacteraceae</taxon>
        <taxon>Jannaschia</taxon>
    </lineage>
</organism>
<dbReference type="InterPro" id="IPR007421">
    <property type="entry name" value="Schlafen_AlbA_2_dom"/>
</dbReference>
<protein>
    <submittedName>
        <fullName evidence="2">DNA binding domain-containing protein</fullName>
    </submittedName>
</protein>
<accession>A0ABY8LHP3</accession>
<dbReference type="RefSeq" id="WP_279966844.1">
    <property type="nucleotide sequence ID" value="NZ_CP122537.1"/>
</dbReference>
<sequence>MNIAELQAIAVAATTESDVVDFKEGFFPEKKAAFWAELVKDIVSFTNSRGGVIIFGICDDGSTSENDASSLLAFDPAKITDQIAKYTGVQFSDFDVASVDRNGQTFPAIFISSSRFPLVFTKVGTYAVSEEKQKTAFSVGTVYYRHGAKSEPAQQQDIIASFEKELTARREEWLGNIRRVVEAAPGSTVIVADGSHATGAVRLSSDPSAPVVRLNRLSETHPHTRGQVIKEVKKKIGAKKFNGHDVQCILHKESITPDTRADLVHKPHSKASPQYSEAFVELICLRIEADSDYLKSCRNNWKEAKYGGGE</sequence>
<gene>
    <name evidence="2" type="ORF">P8627_06250</name>
</gene>
<evidence type="ECO:0000259" key="1">
    <source>
        <dbReference type="Pfam" id="PF04326"/>
    </source>
</evidence>
<reference evidence="2 3" key="1">
    <citation type="submission" date="2023-04" db="EMBL/GenBank/DDBJ databases">
        <title>Jannaschia ovalis sp. nov., a marine bacterium isolated from sea tidal flat.</title>
        <authorList>
            <person name="Kwon D.Y."/>
            <person name="Kim J.-J."/>
        </authorList>
    </citation>
    <scope>NUCLEOTIDE SEQUENCE [LARGE SCALE GENOMIC DNA]</scope>
    <source>
        <strain evidence="2 3">GRR-S6-38</strain>
    </source>
</reference>
<dbReference type="Proteomes" id="UP001243420">
    <property type="component" value="Chromosome"/>
</dbReference>